<proteinExistence type="predicted"/>
<organism evidence="1 2">
    <name type="scientific">Caballeronia arationis</name>
    <dbReference type="NCBI Taxonomy" id="1777142"/>
    <lineage>
        <taxon>Bacteria</taxon>
        <taxon>Pseudomonadati</taxon>
        <taxon>Pseudomonadota</taxon>
        <taxon>Betaproteobacteria</taxon>
        <taxon>Burkholderiales</taxon>
        <taxon>Burkholderiaceae</taxon>
        <taxon>Caballeronia</taxon>
    </lineage>
</organism>
<dbReference type="AlphaFoldDB" id="A0A7Z7N555"/>
<dbReference type="Proteomes" id="UP000219522">
    <property type="component" value="Unassembled WGS sequence"/>
</dbReference>
<evidence type="ECO:0000313" key="2">
    <source>
        <dbReference type="Proteomes" id="UP000219522"/>
    </source>
</evidence>
<reference evidence="1 2" key="1">
    <citation type="submission" date="2017-09" db="EMBL/GenBank/DDBJ databases">
        <authorList>
            <person name="Varghese N."/>
            <person name="Submissions S."/>
        </authorList>
    </citation>
    <scope>NUCLEOTIDE SEQUENCE [LARGE SCALE GENOMIC DNA]</scope>
    <source>
        <strain evidence="1 2">OK806</strain>
    </source>
</reference>
<gene>
    <name evidence="1" type="ORF">SAMN05446927_5829</name>
</gene>
<keyword evidence="2" id="KW-1185">Reference proteome</keyword>
<evidence type="ECO:0000313" key="1">
    <source>
        <dbReference type="EMBL" id="SOE82495.1"/>
    </source>
</evidence>
<protein>
    <submittedName>
        <fullName evidence="1">Uncharacterized protein</fullName>
    </submittedName>
</protein>
<accession>A0A7Z7N555</accession>
<name>A0A7Z7N555_9BURK</name>
<comment type="caution">
    <text evidence="1">The sequence shown here is derived from an EMBL/GenBank/DDBJ whole genome shotgun (WGS) entry which is preliminary data.</text>
</comment>
<dbReference type="EMBL" id="OCSU01000002">
    <property type="protein sequence ID" value="SOE82495.1"/>
    <property type="molecule type" value="Genomic_DNA"/>
</dbReference>
<sequence>MHPPRKVDFACGKQGFFPTAAGGNAKFETPTHGMRDARKLDRNTVAEHGCCGVSGSLGEHQRDERRNPAALEPRACHVNPAKMTDSRLPQLDKPL</sequence>
<dbReference type="RefSeq" id="WP_144444128.1">
    <property type="nucleotide sequence ID" value="NZ_FCOG02000014.1"/>
</dbReference>